<evidence type="ECO:0000313" key="2">
    <source>
        <dbReference type="Proteomes" id="UP000223749"/>
    </source>
</evidence>
<dbReference type="KEGG" id="pgs:CPT03_15945"/>
<accession>A0A2D1U8G4</accession>
<dbReference type="EMBL" id="CP024091">
    <property type="protein sequence ID" value="ATP57844.1"/>
    <property type="molecule type" value="Genomic_DNA"/>
</dbReference>
<dbReference type="RefSeq" id="WP_099439756.1">
    <property type="nucleotide sequence ID" value="NZ_CP024091.1"/>
</dbReference>
<dbReference type="Proteomes" id="UP000223749">
    <property type="component" value="Chromosome"/>
</dbReference>
<dbReference type="Gene3D" id="3.40.50.300">
    <property type="entry name" value="P-loop containing nucleotide triphosphate hydrolases"/>
    <property type="match status" value="1"/>
</dbReference>
<proteinExistence type="predicted"/>
<protein>
    <recommendedName>
        <fullName evidence="3">NACHT domain-containing protein</fullName>
    </recommendedName>
</protein>
<name>A0A2D1U8G4_9SPHI</name>
<dbReference type="OrthoDB" id="956377at2"/>
<evidence type="ECO:0008006" key="3">
    <source>
        <dbReference type="Google" id="ProtNLM"/>
    </source>
</evidence>
<reference evidence="1 2" key="1">
    <citation type="submission" date="2017-10" db="EMBL/GenBank/DDBJ databases">
        <title>Whole genome of Pedobacter ginsengisoli T01R-27 isolated from tomato rhizosphere.</title>
        <authorList>
            <person name="Weon H.-Y."/>
            <person name="Lee S.A."/>
            <person name="Sang M.K."/>
            <person name="Song J."/>
        </authorList>
    </citation>
    <scope>NUCLEOTIDE SEQUENCE [LARGE SCALE GENOMIC DNA]</scope>
    <source>
        <strain evidence="1 2">T01R-27</strain>
    </source>
</reference>
<dbReference type="InterPro" id="IPR027417">
    <property type="entry name" value="P-loop_NTPase"/>
</dbReference>
<evidence type="ECO:0000313" key="1">
    <source>
        <dbReference type="EMBL" id="ATP57844.1"/>
    </source>
</evidence>
<dbReference type="AlphaFoldDB" id="A0A2D1U8G4"/>
<organism evidence="1 2">
    <name type="scientific">Pedobacter ginsengisoli</name>
    <dbReference type="NCBI Taxonomy" id="363852"/>
    <lineage>
        <taxon>Bacteria</taxon>
        <taxon>Pseudomonadati</taxon>
        <taxon>Bacteroidota</taxon>
        <taxon>Sphingobacteriia</taxon>
        <taxon>Sphingobacteriales</taxon>
        <taxon>Sphingobacteriaceae</taxon>
        <taxon>Pedobacter</taxon>
    </lineage>
</organism>
<keyword evidence="2" id="KW-1185">Reference proteome</keyword>
<gene>
    <name evidence="1" type="ORF">CPT03_15945</name>
</gene>
<sequence>MDETFILNELKSLILSKTGIRTITPADCKRISIEISKTLNKNVSETTIKRLFGFAMVKHNFSKFTLTTLSEYVNDEYAENIDNQLNLSKQTSLRSWKEIHDKATKITDFTLKSIKNRSGMPYELTIGRKFAEHDFEDFFKNNYSFTCFISQPGYGRTIILSHLAEKFLNTNHTEYKDSTLLFISAYSFINKDHISLNFEDQLKLQLGIHPKDSLINYINQNYNTTGGKFIIFLDGFSELIMKGDLKKELFESIINFICNIEENECIKLVMSMRSTTWIKFYDRIRHSAFLKTKWFPGNYFNVNDISNVPPLTEKEVDLILTKINKIDSNKINSKLKSQLKFPFHVQLYYQLKEEDPDFNYSTNITFYELTSRFIQDKIYRSNYYTEKILFLKKIIQLTNYGKNTTSVPKDDLINELSAFKNAYMELLTEGILMEEKSQQEFHPREYVRFIHPHIFEYFLFIELLEKNHLKVDISFFNYIQEQYRDSNSRFQLLQWTLRFIIRIGDFKSLTNIFDLGLNNYEKNYLILFIAENLEYRNKYSPETIKLLKEHKLHDSIIRELINFDFIDSSYKEAISVLIKVADTNENLLIYHSLLALFDILSLNNGPIKERIEILAQFKSSKWLIAPHDIVSMIYAKIVGLPYSEEQLTYNDIEALILMQDPNDVTPQQAISYLLIIILDQLFEEKTTTLNLIKSISFQHAKALSKRAPMSIFLMSIFTFISSQINPDKETDRLEQILISLANDKSRFKITKYTESIIKIVRAYQAKNRKEYTIAFHYCNDSLELFKRNHLNMICLSIYNLIIEIFTALKDPVKVNEYKYERLCFMEDNRISHHLFALPNETKRF</sequence>